<evidence type="ECO:0000313" key="2">
    <source>
        <dbReference type="EMBL" id="KAL0253087.1"/>
    </source>
</evidence>
<gene>
    <name evidence="2" type="ORF">SLS55_010538</name>
</gene>
<evidence type="ECO:0000256" key="1">
    <source>
        <dbReference type="SAM" id="Phobius"/>
    </source>
</evidence>
<proteinExistence type="predicted"/>
<dbReference type="GeneID" id="92014623"/>
<comment type="caution">
    <text evidence="2">The sequence shown here is derived from an EMBL/GenBank/DDBJ whole genome shotgun (WGS) entry which is preliminary data.</text>
</comment>
<feature type="transmembrane region" description="Helical" evidence="1">
    <location>
        <begin position="195"/>
        <end position="219"/>
    </location>
</feature>
<keyword evidence="1" id="KW-1133">Transmembrane helix</keyword>
<sequence length="284" mass="31161">MKYSLEKIHTYSEKDQWAQAPSSYEAFAEAPTDQSEHSHTHGDTGPSLRAFLPISSQSSRATLQSYSGPASVFDARVVCVPPVFRNVTVIWNEFWAKRFVGYLTNPPHPLLNGSGVDDGIVGRAFDCEGMNWDPSDSWYNISLNETSDPSIALQGLLTALTRMVYYGSLDAFTVSDNVTTTEFLTKSFPRDAHGITAVFLVIGTHLMLISTVFVLFCALSRWSILDNAWSSAAQVSTRATDEVMRVSTLASDGDVEIALKNLGIAKQRVRIQQIPDTGRIGVSA</sequence>
<keyword evidence="1" id="KW-0472">Membrane</keyword>
<evidence type="ECO:0000313" key="3">
    <source>
        <dbReference type="Proteomes" id="UP001430584"/>
    </source>
</evidence>
<name>A0ABR3BXQ4_9PEZI</name>
<keyword evidence="1" id="KW-0812">Transmembrane</keyword>
<dbReference type="EMBL" id="JAJVCZ030000013">
    <property type="protein sequence ID" value="KAL0253087.1"/>
    <property type="molecule type" value="Genomic_DNA"/>
</dbReference>
<organism evidence="2 3">
    <name type="scientific">Diplodia seriata</name>
    <dbReference type="NCBI Taxonomy" id="420778"/>
    <lineage>
        <taxon>Eukaryota</taxon>
        <taxon>Fungi</taxon>
        <taxon>Dikarya</taxon>
        <taxon>Ascomycota</taxon>
        <taxon>Pezizomycotina</taxon>
        <taxon>Dothideomycetes</taxon>
        <taxon>Dothideomycetes incertae sedis</taxon>
        <taxon>Botryosphaeriales</taxon>
        <taxon>Botryosphaeriaceae</taxon>
        <taxon>Diplodia</taxon>
    </lineage>
</organism>
<dbReference type="Proteomes" id="UP001430584">
    <property type="component" value="Unassembled WGS sequence"/>
</dbReference>
<keyword evidence="3" id="KW-1185">Reference proteome</keyword>
<accession>A0ABR3BXQ4</accession>
<dbReference type="RefSeq" id="XP_066627731.1">
    <property type="nucleotide sequence ID" value="XM_066781919.1"/>
</dbReference>
<reference evidence="2 3" key="1">
    <citation type="submission" date="2024-02" db="EMBL/GenBank/DDBJ databases">
        <title>De novo assembly and annotation of 12 fungi associated with fruit tree decline syndrome in Ontario, Canada.</title>
        <authorList>
            <person name="Sulman M."/>
            <person name="Ellouze W."/>
            <person name="Ilyukhin E."/>
        </authorList>
    </citation>
    <scope>NUCLEOTIDE SEQUENCE [LARGE SCALE GENOMIC DNA]</scope>
    <source>
        <strain evidence="2 3">FDS-637</strain>
    </source>
</reference>
<protein>
    <submittedName>
        <fullName evidence="2">Uncharacterized protein</fullName>
    </submittedName>
</protein>